<feature type="region of interest" description="Disordered" evidence="1">
    <location>
        <begin position="136"/>
        <end position="159"/>
    </location>
</feature>
<dbReference type="AlphaFoldDB" id="A0A9R0E439"/>
<proteinExistence type="predicted"/>
<keyword evidence="3" id="KW-1185">Reference proteome</keyword>
<dbReference type="GeneID" id="126912090"/>
<name>A0A9R0E439_SPOFR</name>
<accession>A0A9R0E439</accession>
<dbReference type="OrthoDB" id="7486254at2759"/>
<evidence type="ECO:0000256" key="2">
    <source>
        <dbReference type="SAM" id="SignalP"/>
    </source>
</evidence>
<keyword evidence="2" id="KW-0732">Signal</keyword>
<reference evidence="4" key="1">
    <citation type="submission" date="2025-08" db="UniProtKB">
        <authorList>
            <consortium name="RefSeq"/>
        </authorList>
    </citation>
    <scope>IDENTIFICATION</scope>
    <source>
        <tissue evidence="4">Whole larval tissue</tissue>
    </source>
</reference>
<evidence type="ECO:0000313" key="3">
    <source>
        <dbReference type="Proteomes" id="UP000829999"/>
    </source>
</evidence>
<dbReference type="Proteomes" id="UP000829999">
    <property type="component" value="Chromosome 22"/>
</dbReference>
<evidence type="ECO:0000313" key="4">
    <source>
        <dbReference type="RefSeq" id="XP_050558404.1"/>
    </source>
</evidence>
<dbReference type="RefSeq" id="XP_050558404.1">
    <property type="nucleotide sequence ID" value="XM_050702447.1"/>
</dbReference>
<gene>
    <name evidence="4" type="primary">LOC126912090</name>
</gene>
<feature type="chain" id="PRO_5040395668" evidence="2">
    <location>
        <begin position="19"/>
        <end position="159"/>
    </location>
</feature>
<sequence>MWGGVVLLVAVVVEPCNLEYNDYYHQDADENPGRDLYDFYGEVHTVATMMMDSTLNRSFTRIRRFGEESSSFSTHADMRYIKGALKEILAGHDIESVAEDPADVIDLDESVDDLSTTTIFRLTPTRSAHTYTNTALDGRRQGGNATGSAASPAGVLMTG</sequence>
<feature type="signal peptide" evidence="2">
    <location>
        <begin position="1"/>
        <end position="18"/>
    </location>
</feature>
<organism evidence="3 4">
    <name type="scientific">Spodoptera frugiperda</name>
    <name type="common">Fall armyworm</name>
    <dbReference type="NCBI Taxonomy" id="7108"/>
    <lineage>
        <taxon>Eukaryota</taxon>
        <taxon>Metazoa</taxon>
        <taxon>Ecdysozoa</taxon>
        <taxon>Arthropoda</taxon>
        <taxon>Hexapoda</taxon>
        <taxon>Insecta</taxon>
        <taxon>Pterygota</taxon>
        <taxon>Neoptera</taxon>
        <taxon>Endopterygota</taxon>
        <taxon>Lepidoptera</taxon>
        <taxon>Glossata</taxon>
        <taxon>Ditrysia</taxon>
        <taxon>Noctuoidea</taxon>
        <taxon>Noctuidae</taxon>
        <taxon>Amphipyrinae</taxon>
        <taxon>Spodoptera</taxon>
    </lineage>
</organism>
<protein>
    <submittedName>
        <fullName evidence="4">Uncharacterized protein LOC126912090</fullName>
    </submittedName>
</protein>
<evidence type="ECO:0000256" key="1">
    <source>
        <dbReference type="SAM" id="MobiDB-lite"/>
    </source>
</evidence>